<dbReference type="Proteomes" id="UP000297776">
    <property type="component" value="Unassembled WGS sequence"/>
</dbReference>
<feature type="coiled-coil region" evidence="1">
    <location>
        <begin position="99"/>
        <end position="135"/>
    </location>
</feature>
<evidence type="ECO:0000313" key="3">
    <source>
        <dbReference type="Proteomes" id="UP000297776"/>
    </source>
</evidence>
<evidence type="ECO:0000313" key="2">
    <source>
        <dbReference type="EMBL" id="TFE02082.1"/>
    </source>
</evidence>
<protein>
    <recommendedName>
        <fullName evidence="4">Tetratricopeptide repeat protein</fullName>
    </recommendedName>
</protein>
<dbReference type="EMBL" id="SORX01000003">
    <property type="protein sequence ID" value="TFE02082.1"/>
    <property type="molecule type" value="Genomic_DNA"/>
</dbReference>
<keyword evidence="3" id="KW-1185">Reference proteome</keyword>
<sequence>MNKEEHKKIAVQCFNQAWDLIDKRDRTTDETLEMIRLAQTSRYHWGVAGDYVNWSRGEWQISHAYARAGDGRQALVYAEANERIYLEYGLTGFDEVFVYEALARAYKLLENEVKAEEALRKAKVLTAKLENKKDRDYIEGQLKELS</sequence>
<proteinExistence type="predicted"/>
<evidence type="ECO:0008006" key="4">
    <source>
        <dbReference type="Google" id="ProtNLM"/>
    </source>
</evidence>
<gene>
    <name evidence="2" type="ORF">E2626_05770</name>
</gene>
<evidence type="ECO:0000256" key="1">
    <source>
        <dbReference type="SAM" id="Coils"/>
    </source>
</evidence>
<organism evidence="2 3">
    <name type="scientific">Jeotgalibacillus salarius</name>
    <dbReference type="NCBI Taxonomy" id="546023"/>
    <lineage>
        <taxon>Bacteria</taxon>
        <taxon>Bacillati</taxon>
        <taxon>Bacillota</taxon>
        <taxon>Bacilli</taxon>
        <taxon>Bacillales</taxon>
        <taxon>Caryophanaceae</taxon>
        <taxon>Jeotgalibacillus</taxon>
    </lineage>
</organism>
<dbReference type="RefSeq" id="WP_134380735.1">
    <property type="nucleotide sequence ID" value="NZ_SORX01000003.1"/>
</dbReference>
<dbReference type="OrthoDB" id="1952168at2"/>
<dbReference type="AlphaFoldDB" id="A0A4Y8LH16"/>
<reference evidence="2 3" key="1">
    <citation type="submission" date="2019-03" db="EMBL/GenBank/DDBJ databases">
        <authorList>
            <person name="Yang Y."/>
        </authorList>
    </citation>
    <scope>NUCLEOTIDE SEQUENCE [LARGE SCALE GENOMIC DNA]</scope>
    <source>
        <strain evidence="2 3">ASL-1</strain>
    </source>
</reference>
<name>A0A4Y8LH16_9BACL</name>
<comment type="caution">
    <text evidence="2">The sequence shown here is derived from an EMBL/GenBank/DDBJ whole genome shotgun (WGS) entry which is preliminary data.</text>
</comment>
<accession>A0A4Y8LH16</accession>
<keyword evidence="1" id="KW-0175">Coiled coil</keyword>